<proteinExistence type="predicted"/>
<dbReference type="AlphaFoldDB" id="A0AAE0LFE9"/>
<keyword evidence="9" id="KW-1185">Reference proteome</keyword>
<evidence type="ECO:0000256" key="1">
    <source>
        <dbReference type="ARBA" id="ARBA00004123"/>
    </source>
</evidence>
<organism evidence="8 9">
    <name type="scientific">Cymbomonas tetramitiformis</name>
    <dbReference type="NCBI Taxonomy" id="36881"/>
    <lineage>
        <taxon>Eukaryota</taxon>
        <taxon>Viridiplantae</taxon>
        <taxon>Chlorophyta</taxon>
        <taxon>Pyramimonadophyceae</taxon>
        <taxon>Pyramimonadales</taxon>
        <taxon>Pyramimonadaceae</taxon>
        <taxon>Cymbomonas</taxon>
    </lineage>
</organism>
<comment type="subcellular location">
    <subcellularLocation>
        <location evidence="1">Nucleus</location>
    </subcellularLocation>
</comment>
<evidence type="ECO:0000256" key="2">
    <source>
        <dbReference type="ARBA" id="ARBA00023015"/>
    </source>
</evidence>
<dbReference type="Proteomes" id="UP001190700">
    <property type="component" value="Unassembled WGS sequence"/>
</dbReference>
<dbReference type="PANTHER" id="PTHR31677">
    <property type="entry name" value="AP2 DOMAIN CLASS TRANSCRIPTION FACTOR"/>
    <property type="match status" value="1"/>
</dbReference>
<evidence type="ECO:0000259" key="7">
    <source>
        <dbReference type="PROSITE" id="PS51032"/>
    </source>
</evidence>
<dbReference type="InterPro" id="IPR016177">
    <property type="entry name" value="DNA-bd_dom_sf"/>
</dbReference>
<dbReference type="PROSITE" id="PS51032">
    <property type="entry name" value="AP2_ERF"/>
    <property type="match status" value="7"/>
</dbReference>
<dbReference type="PANTHER" id="PTHR31677:SF196">
    <property type="entry name" value="ETHYLENE-RESPONSIVE TRANSCRIPTION FACTOR ERF109"/>
    <property type="match status" value="1"/>
</dbReference>
<keyword evidence="5" id="KW-0539">Nucleus</keyword>
<keyword evidence="3" id="KW-0238">DNA-binding</keyword>
<evidence type="ECO:0000313" key="8">
    <source>
        <dbReference type="EMBL" id="KAK3283426.1"/>
    </source>
</evidence>
<evidence type="ECO:0000256" key="6">
    <source>
        <dbReference type="SAM" id="MobiDB-lite"/>
    </source>
</evidence>
<comment type="caution">
    <text evidence="8">The sequence shown here is derived from an EMBL/GenBank/DDBJ whole genome shotgun (WGS) entry which is preliminary data.</text>
</comment>
<feature type="domain" description="AP2/ERF" evidence="7">
    <location>
        <begin position="335"/>
        <end position="391"/>
    </location>
</feature>
<evidence type="ECO:0000256" key="4">
    <source>
        <dbReference type="ARBA" id="ARBA00023163"/>
    </source>
</evidence>
<evidence type="ECO:0000256" key="5">
    <source>
        <dbReference type="ARBA" id="ARBA00023242"/>
    </source>
</evidence>
<dbReference type="SMART" id="SM00380">
    <property type="entry name" value="AP2"/>
    <property type="match status" value="6"/>
</dbReference>
<feature type="region of interest" description="Disordered" evidence="6">
    <location>
        <begin position="58"/>
        <end position="77"/>
    </location>
</feature>
<keyword evidence="2" id="KW-0805">Transcription regulation</keyword>
<dbReference type="EMBL" id="LGRX02002784">
    <property type="protein sequence ID" value="KAK3283426.1"/>
    <property type="molecule type" value="Genomic_DNA"/>
</dbReference>
<feature type="domain" description="AP2/ERF" evidence="7">
    <location>
        <begin position="496"/>
        <end position="552"/>
    </location>
</feature>
<accession>A0AAE0LFE9</accession>
<dbReference type="GO" id="GO:0005634">
    <property type="term" value="C:nucleus"/>
    <property type="evidence" value="ECO:0007669"/>
    <property type="project" value="UniProtKB-SubCell"/>
</dbReference>
<feature type="domain" description="AP2/ERF" evidence="7">
    <location>
        <begin position="169"/>
        <end position="225"/>
    </location>
</feature>
<gene>
    <name evidence="8" type="ORF">CYMTET_8875</name>
</gene>
<dbReference type="GO" id="GO:0003677">
    <property type="term" value="F:DNA binding"/>
    <property type="evidence" value="ECO:0007669"/>
    <property type="project" value="UniProtKB-KW"/>
</dbReference>
<reference evidence="8 9" key="1">
    <citation type="journal article" date="2015" name="Genome Biol. Evol.">
        <title>Comparative Genomics of a Bacterivorous Green Alga Reveals Evolutionary Causalities and Consequences of Phago-Mixotrophic Mode of Nutrition.</title>
        <authorList>
            <person name="Burns J.A."/>
            <person name="Paasch A."/>
            <person name="Narechania A."/>
            <person name="Kim E."/>
        </authorList>
    </citation>
    <scope>NUCLEOTIDE SEQUENCE [LARGE SCALE GENOMIC DNA]</scope>
    <source>
        <strain evidence="8 9">PLY_AMNH</strain>
    </source>
</reference>
<protein>
    <recommendedName>
        <fullName evidence="7">AP2/ERF domain-containing protein</fullName>
    </recommendedName>
</protein>
<feature type="domain" description="AP2/ERF" evidence="7">
    <location>
        <begin position="413"/>
        <end position="469"/>
    </location>
</feature>
<feature type="non-terminal residue" evidence="8">
    <location>
        <position position="882"/>
    </location>
</feature>
<feature type="region of interest" description="Disordered" evidence="6">
    <location>
        <begin position="1"/>
        <end position="30"/>
    </location>
</feature>
<feature type="domain" description="AP2/ERF" evidence="7">
    <location>
        <begin position="676"/>
        <end position="736"/>
    </location>
</feature>
<dbReference type="InterPro" id="IPR036955">
    <property type="entry name" value="AP2/ERF_dom_sf"/>
</dbReference>
<dbReference type="GO" id="GO:0003700">
    <property type="term" value="F:DNA-binding transcription factor activity"/>
    <property type="evidence" value="ECO:0007669"/>
    <property type="project" value="InterPro"/>
</dbReference>
<feature type="region of interest" description="Disordered" evidence="6">
    <location>
        <begin position="852"/>
        <end position="882"/>
    </location>
</feature>
<evidence type="ECO:0000313" key="9">
    <source>
        <dbReference type="Proteomes" id="UP001190700"/>
    </source>
</evidence>
<keyword evidence="4" id="KW-0804">Transcription</keyword>
<feature type="region of interest" description="Disordered" evidence="6">
    <location>
        <begin position="779"/>
        <end position="804"/>
    </location>
</feature>
<evidence type="ECO:0000256" key="3">
    <source>
        <dbReference type="ARBA" id="ARBA00023125"/>
    </source>
</evidence>
<dbReference type="InterPro" id="IPR001471">
    <property type="entry name" value="AP2/ERF_dom"/>
</dbReference>
<feature type="domain" description="AP2/ERF" evidence="7">
    <location>
        <begin position="252"/>
        <end position="308"/>
    </location>
</feature>
<feature type="domain" description="AP2/ERF" evidence="7">
    <location>
        <begin position="579"/>
        <end position="635"/>
    </location>
</feature>
<dbReference type="Gene3D" id="3.30.730.10">
    <property type="entry name" value="AP2/ERF domain"/>
    <property type="match status" value="7"/>
</dbReference>
<name>A0AAE0LFE9_9CHLO</name>
<dbReference type="SUPFAM" id="SSF54171">
    <property type="entry name" value="DNA-binding domain"/>
    <property type="match status" value="7"/>
</dbReference>
<sequence>MTADGLPVARMDIVPGPSREPRKPSYSGEELSIVHSEESMPHLQLSLSIGDRQHNCHVNSRSADEMQRASDNKSRLMPAGAEATRLPQRDWGSAAEAPQPGARGEPAAQGCQGADARRRAGVLPGLEAVQATITGGKADTAGAASRKDVPGAAAAMADLKGKYGVIISQYHGVTGYKRHKKWFAQIEKRGRHTVIGCFDDEVEAALAYDKAARELHGEDAVTNFCHAKHREAADARLSMADLKRKYGVRISQYHGVNWNKQYKEWFAQVERPGWQRVIGFFDDEVEAALAYDKAARELHGEDAVTNFCHAKHREAADARLSMADLKRKYGVRISQYHGVNWNKQYKEWFAQVERPGWQRVIGFFDDEVEAALAYDKAARELHGEDAVTNFCHAKHREAADAHVKGKYGVQISQYHGVTGYKRHKKWFAQIEKRGRQTVIGCFDDEVEAVLAYDKAARELHGEDAVTNFCHAKHREAADTRLSMADLKRKYGVQISQYRGVNWNKQYKKWFAQVERPGWQRIIGFFDDEVEAALAYDKAARELHGEDAVTNFCHAKHREAADARLSMADLKRKYGVQISQYRDVNWNKNYKKWFAQIERPGWQRIIGFFDDEVEAALAYDKAARELHDDEPSVAAIIGDATPILAPATGAAMPTLAAAGTSTLGADPLSTRNDRRSAYLGVKWNNKFHKWSVFLNTHEPSLYKSVNVGLFMDEVQAALAYDKAARYFQKDDAVTNFPLPGNTAEAREPITRTREGAPQHTQQTAHLLPAGAEATRLPQRDWGSAAEAPQPGARSEPAAQGCQGADARRRAGVLPGLEAVQATITGGKADTAGAASRKDVPGAVASRVGLAHGVRGGRNSKYCGVSVPSTNPGADAAPPGLDTA</sequence>
<feature type="region of interest" description="Disordered" evidence="6">
    <location>
        <begin position="82"/>
        <end position="113"/>
    </location>
</feature>
<feature type="compositionally biased region" description="Basic and acidic residues" evidence="6">
    <location>
        <begin position="62"/>
        <end position="74"/>
    </location>
</feature>